<protein>
    <recommendedName>
        <fullName evidence="4">G protein-coupled receptor</fullName>
    </recommendedName>
</protein>
<feature type="transmembrane region" description="Helical" evidence="1">
    <location>
        <begin position="209"/>
        <end position="234"/>
    </location>
</feature>
<sequence length="354" mass="40432">MSFNPNSKGEYHTEQATGVRCHVWCKYCLKKVYDTKSWGLTDWSCGCGSTTKDIFCNGTWERVYLVVGPNFYIYRNCVFIFTTAPWITGAPNDWDFRACDLYASAFALCLVLLALHFVYRYIVLCKNNHSWLVDRWASQFCWFLFALFMSFCWGAAVRFGMYHGDLAKNYGRVQLKREYDFDVDRTGFVAVVYAAPNAEGVVKIVWPTMAAITVCLTILNGSFLTILYCGTSIFKTLRKGVMSEKTRRIQKDMFRALVLQCLVPTLFDFLPAIVIFACPVFGIPNGIDTSFICITTNINIFLQPVVLLYFIKDYRYAALRIFSKFTRATRYVDPGITVSTTETSKTTRPRGSGN</sequence>
<keyword evidence="3" id="KW-1185">Reference proteome</keyword>
<dbReference type="AlphaFoldDB" id="A0AA36FTK1"/>
<name>A0AA36FTK1_9BILA</name>
<dbReference type="PANTHER" id="PTHR22943:SF17">
    <property type="entry name" value="SEVEN TM RECEPTOR"/>
    <property type="match status" value="1"/>
</dbReference>
<accession>A0AA36FTK1</accession>
<dbReference type="EMBL" id="CATQJA010000191">
    <property type="protein sequence ID" value="CAJ0558070.1"/>
    <property type="molecule type" value="Genomic_DNA"/>
</dbReference>
<feature type="non-terminal residue" evidence="2">
    <location>
        <position position="1"/>
    </location>
</feature>
<gene>
    <name evidence="2" type="ORF">MSPICULIGERA_LOCUS810</name>
</gene>
<feature type="transmembrane region" description="Helical" evidence="1">
    <location>
        <begin position="289"/>
        <end position="311"/>
    </location>
</feature>
<dbReference type="Pfam" id="PF10326">
    <property type="entry name" value="7TM_GPCR_Str"/>
    <property type="match status" value="1"/>
</dbReference>
<dbReference type="Proteomes" id="UP001177023">
    <property type="component" value="Unassembled WGS sequence"/>
</dbReference>
<dbReference type="GO" id="GO:0042048">
    <property type="term" value="P:olfactory behavior"/>
    <property type="evidence" value="ECO:0007669"/>
    <property type="project" value="TreeGrafter"/>
</dbReference>
<evidence type="ECO:0000313" key="3">
    <source>
        <dbReference type="Proteomes" id="UP001177023"/>
    </source>
</evidence>
<feature type="transmembrane region" description="Helical" evidence="1">
    <location>
        <begin position="254"/>
        <end position="283"/>
    </location>
</feature>
<keyword evidence="1" id="KW-1133">Transmembrane helix</keyword>
<dbReference type="InterPro" id="IPR019428">
    <property type="entry name" value="7TM_GPCR_serpentine_rcpt_Str"/>
</dbReference>
<dbReference type="GO" id="GO:0038022">
    <property type="term" value="F:G protein-coupled olfactory receptor activity"/>
    <property type="evidence" value="ECO:0007669"/>
    <property type="project" value="TreeGrafter"/>
</dbReference>
<keyword evidence="1" id="KW-0812">Transmembrane</keyword>
<feature type="transmembrane region" description="Helical" evidence="1">
    <location>
        <begin position="101"/>
        <end position="119"/>
    </location>
</feature>
<evidence type="ECO:0000256" key="1">
    <source>
        <dbReference type="SAM" id="Phobius"/>
    </source>
</evidence>
<dbReference type="SUPFAM" id="SSF81321">
    <property type="entry name" value="Family A G protein-coupled receptor-like"/>
    <property type="match status" value="1"/>
</dbReference>
<dbReference type="PANTHER" id="PTHR22943">
    <property type="entry name" value="7-TRANSMEMBRANE DOMAIN RECEPTOR C.ELEGANS"/>
    <property type="match status" value="1"/>
</dbReference>
<reference evidence="2" key="1">
    <citation type="submission" date="2023-06" db="EMBL/GenBank/DDBJ databases">
        <authorList>
            <person name="Delattre M."/>
        </authorList>
    </citation>
    <scope>NUCLEOTIDE SEQUENCE</scope>
    <source>
        <strain evidence="2">AF72</strain>
    </source>
</reference>
<keyword evidence="1" id="KW-0472">Membrane</keyword>
<proteinExistence type="predicted"/>
<evidence type="ECO:0000313" key="2">
    <source>
        <dbReference type="EMBL" id="CAJ0558070.1"/>
    </source>
</evidence>
<feature type="transmembrane region" description="Helical" evidence="1">
    <location>
        <begin position="140"/>
        <end position="161"/>
    </location>
</feature>
<organism evidence="2 3">
    <name type="scientific">Mesorhabditis spiculigera</name>
    <dbReference type="NCBI Taxonomy" id="96644"/>
    <lineage>
        <taxon>Eukaryota</taxon>
        <taxon>Metazoa</taxon>
        <taxon>Ecdysozoa</taxon>
        <taxon>Nematoda</taxon>
        <taxon>Chromadorea</taxon>
        <taxon>Rhabditida</taxon>
        <taxon>Rhabditina</taxon>
        <taxon>Rhabditomorpha</taxon>
        <taxon>Rhabditoidea</taxon>
        <taxon>Rhabditidae</taxon>
        <taxon>Mesorhabditinae</taxon>
        <taxon>Mesorhabditis</taxon>
    </lineage>
</organism>
<comment type="caution">
    <text evidence="2">The sequence shown here is derived from an EMBL/GenBank/DDBJ whole genome shotgun (WGS) entry which is preliminary data.</text>
</comment>
<dbReference type="GO" id="GO:0005886">
    <property type="term" value="C:plasma membrane"/>
    <property type="evidence" value="ECO:0007669"/>
    <property type="project" value="TreeGrafter"/>
</dbReference>
<evidence type="ECO:0008006" key="4">
    <source>
        <dbReference type="Google" id="ProtNLM"/>
    </source>
</evidence>